<evidence type="ECO:0000256" key="2">
    <source>
        <dbReference type="ARBA" id="ARBA00007376"/>
    </source>
</evidence>
<dbReference type="Proteomes" id="UP000694553">
    <property type="component" value="Unassembled WGS sequence"/>
</dbReference>
<evidence type="ECO:0000256" key="12">
    <source>
        <dbReference type="RuleBase" id="RU004424"/>
    </source>
</evidence>
<dbReference type="Gene3D" id="1.20.1070.10">
    <property type="entry name" value="Rhodopsin 7-helix transmembrane proteins"/>
    <property type="match status" value="1"/>
</dbReference>
<dbReference type="Pfam" id="PF05296">
    <property type="entry name" value="TAS2R"/>
    <property type="match status" value="1"/>
</dbReference>
<keyword evidence="10 12" id="KW-0807">Transducer</keyword>
<keyword evidence="5 12" id="KW-0812">Transmembrane</keyword>
<dbReference type="PANTHER" id="PTHR11394:SF47">
    <property type="entry name" value="TASTE RECEPTOR TYPE 2 MEMBER 40"/>
    <property type="match status" value="1"/>
</dbReference>
<evidence type="ECO:0000256" key="8">
    <source>
        <dbReference type="ARBA" id="ARBA00023136"/>
    </source>
</evidence>
<name>A0A8U7M6P9_CORMO</name>
<evidence type="ECO:0000256" key="9">
    <source>
        <dbReference type="ARBA" id="ARBA00023170"/>
    </source>
</evidence>
<evidence type="ECO:0000256" key="10">
    <source>
        <dbReference type="ARBA" id="ARBA00023224"/>
    </source>
</evidence>
<dbReference type="GO" id="GO:0016020">
    <property type="term" value="C:membrane"/>
    <property type="evidence" value="ECO:0007669"/>
    <property type="project" value="UniProtKB-SubCell"/>
</dbReference>
<dbReference type="Ensembl" id="ENSCMUT00000034578.1">
    <property type="protein sequence ID" value="ENSCMUP00000028347.1"/>
    <property type="gene ID" value="ENSCMUG00000018016.1"/>
</dbReference>
<keyword evidence="3 12" id="KW-0919">Taste</keyword>
<keyword evidence="7 12" id="KW-0297">G-protein coupled receptor</keyword>
<dbReference type="GO" id="GO:0004930">
    <property type="term" value="F:G protein-coupled receptor activity"/>
    <property type="evidence" value="ECO:0007669"/>
    <property type="project" value="UniProtKB-KW"/>
</dbReference>
<reference evidence="13" key="2">
    <citation type="submission" date="2025-08" db="UniProtKB">
        <authorList>
            <consortium name="Ensembl"/>
        </authorList>
    </citation>
    <scope>IDENTIFICATION</scope>
</reference>
<dbReference type="GO" id="GO:0033038">
    <property type="term" value="F:bitter taste receptor activity"/>
    <property type="evidence" value="ECO:0007669"/>
    <property type="project" value="InterPro"/>
</dbReference>
<keyword evidence="9 12" id="KW-0675">Receptor</keyword>
<evidence type="ECO:0000313" key="14">
    <source>
        <dbReference type="Proteomes" id="UP000694553"/>
    </source>
</evidence>
<keyword evidence="8 12" id="KW-0472">Membrane</keyword>
<keyword evidence="6" id="KW-1133">Transmembrane helix</keyword>
<keyword evidence="4 12" id="KW-0716">Sensory transduction</keyword>
<comment type="subcellular location">
    <subcellularLocation>
        <location evidence="1 12">Membrane</location>
        <topology evidence="1 12">Multi-pass membrane protein</topology>
    </subcellularLocation>
</comment>
<dbReference type="FunFam" id="1.20.1070.10:FF:000055">
    <property type="entry name" value="Taste receptor type 2"/>
    <property type="match status" value="1"/>
</dbReference>
<evidence type="ECO:0000313" key="13">
    <source>
        <dbReference type="Ensembl" id="ENSCMUP00000028347.1"/>
    </source>
</evidence>
<organism evidence="13 14">
    <name type="scientific">Corvus moneduloides</name>
    <name type="common">New Caledonian crow</name>
    <dbReference type="NCBI Taxonomy" id="1196302"/>
    <lineage>
        <taxon>Eukaryota</taxon>
        <taxon>Metazoa</taxon>
        <taxon>Chordata</taxon>
        <taxon>Craniata</taxon>
        <taxon>Vertebrata</taxon>
        <taxon>Euteleostomi</taxon>
        <taxon>Archelosauria</taxon>
        <taxon>Archosauria</taxon>
        <taxon>Dinosauria</taxon>
        <taxon>Saurischia</taxon>
        <taxon>Theropoda</taxon>
        <taxon>Coelurosauria</taxon>
        <taxon>Aves</taxon>
        <taxon>Neognathae</taxon>
        <taxon>Neoaves</taxon>
        <taxon>Telluraves</taxon>
        <taxon>Australaves</taxon>
        <taxon>Passeriformes</taxon>
        <taxon>Corvoidea</taxon>
        <taxon>Corvidae</taxon>
        <taxon>Corvus</taxon>
    </lineage>
</organism>
<comment type="similarity">
    <text evidence="2 11">Belongs to the G-protein coupled receptor T2R family.</text>
</comment>
<accession>A0A8U7M6P9</accession>
<evidence type="ECO:0000256" key="4">
    <source>
        <dbReference type="ARBA" id="ARBA00022606"/>
    </source>
</evidence>
<evidence type="ECO:0000256" key="1">
    <source>
        <dbReference type="ARBA" id="ARBA00004141"/>
    </source>
</evidence>
<sequence length="343" mass="39541">PGKAIPSTFTSLLEAFAGMWINAFLVCVLCIAWVKKKTLNSNEKILLLLGCSRFCSLCFSWVYYFLSIIYPNYLYVQPTQQLLVSFRSFFNYSDLWVSACLCGFYCIKIANFRNRFFIYLKVKIDRIVPWLLLGSEIFSLVIGIFVYDISDKAQCNNSTGPQNLWKVNMKIDEHFFPLYFVTGLGFVISFTTVISSALFLLFSLWRHKCKMQTNSINSLSTDAHIKAMKSILSFFIMYSINFIFFIAAMINSRQKGNPKFLIIYVFLFAFLGLHSIILILSNPKLEKTLLRICHRLLWLLWEKRSPEGLQAMEGSHAGVETTCYELTATPIPCSPALLRESRW</sequence>
<reference evidence="14" key="1">
    <citation type="submission" date="2019-10" db="EMBL/GenBank/DDBJ databases">
        <title>Corvus moneduloides (New Caledonian crow) genome, bCorMon1, primary haplotype.</title>
        <authorList>
            <person name="Rutz C."/>
            <person name="Fungtammasan C."/>
            <person name="Mountcastle J."/>
            <person name="Formenti G."/>
            <person name="Chow W."/>
            <person name="Howe K."/>
            <person name="Steele M.P."/>
            <person name="Fernandes J."/>
            <person name="Gilbert M.T.P."/>
            <person name="Fedrigo O."/>
            <person name="Jarvis E.D."/>
            <person name="Gemmell N."/>
        </authorList>
    </citation>
    <scope>NUCLEOTIDE SEQUENCE [LARGE SCALE GENOMIC DNA]</scope>
</reference>
<keyword evidence="14" id="KW-1185">Reference proteome</keyword>
<evidence type="ECO:0000256" key="3">
    <source>
        <dbReference type="ARBA" id="ARBA00022480"/>
    </source>
</evidence>
<proteinExistence type="inferred from homology"/>
<reference evidence="13" key="3">
    <citation type="submission" date="2025-09" db="UniProtKB">
        <authorList>
            <consortium name="Ensembl"/>
        </authorList>
    </citation>
    <scope>IDENTIFICATION</scope>
</reference>
<dbReference type="AlphaFoldDB" id="A0A8U7M6P9"/>
<dbReference type="CDD" id="cd13950">
    <property type="entry name" value="7tm_TAS2R"/>
    <property type="match status" value="1"/>
</dbReference>
<evidence type="ECO:0000256" key="7">
    <source>
        <dbReference type="ARBA" id="ARBA00023040"/>
    </source>
</evidence>
<dbReference type="PANTHER" id="PTHR11394">
    <property type="entry name" value="TASTE RECEPTOR TYPE 2"/>
    <property type="match status" value="1"/>
</dbReference>
<dbReference type="InterPro" id="IPR007960">
    <property type="entry name" value="TAS2R"/>
</dbReference>
<dbReference type="OMA" id="CATWIYL"/>
<evidence type="ECO:0000256" key="6">
    <source>
        <dbReference type="ARBA" id="ARBA00022989"/>
    </source>
</evidence>
<evidence type="ECO:0000256" key="11">
    <source>
        <dbReference type="RuleBase" id="RU004423"/>
    </source>
</evidence>
<dbReference type="SUPFAM" id="SSF81321">
    <property type="entry name" value="Family A G protein-coupled receptor-like"/>
    <property type="match status" value="1"/>
</dbReference>
<protein>
    <recommendedName>
        <fullName evidence="12">Taste receptor type 2</fullName>
    </recommendedName>
</protein>
<evidence type="ECO:0000256" key="5">
    <source>
        <dbReference type="ARBA" id="ARBA00022692"/>
    </source>
</evidence>